<feature type="transmembrane region" description="Helical" evidence="6">
    <location>
        <begin position="102"/>
        <end position="123"/>
    </location>
</feature>
<dbReference type="Proteomes" id="UP000549457">
    <property type="component" value="Unassembled WGS sequence"/>
</dbReference>
<reference evidence="8 9" key="1">
    <citation type="submission" date="2020-08" db="EMBL/GenBank/DDBJ databases">
        <title>Genomic Encyclopedia of Type Strains, Phase IV (KMG-IV): sequencing the most valuable type-strain genomes for metagenomic binning, comparative biology and taxonomic classification.</title>
        <authorList>
            <person name="Goeker M."/>
        </authorList>
    </citation>
    <scope>NUCLEOTIDE SEQUENCE [LARGE SCALE GENOMIC DNA]</scope>
    <source>
        <strain evidence="8 9">DSM 101730</strain>
    </source>
</reference>
<proteinExistence type="predicted"/>
<name>A0A840SCM5_9RHOB</name>
<keyword evidence="2" id="KW-1003">Cell membrane</keyword>
<dbReference type="GO" id="GO:0005886">
    <property type="term" value="C:plasma membrane"/>
    <property type="evidence" value="ECO:0007669"/>
    <property type="project" value="UniProtKB-SubCell"/>
</dbReference>
<dbReference type="Gene3D" id="1.20.950.20">
    <property type="entry name" value="Transmembrane di-heme cytochromes, Chain C"/>
    <property type="match status" value="1"/>
</dbReference>
<feature type="transmembrane region" description="Helical" evidence="6">
    <location>
        <begin position="143"/>
        <end position="163"/>
    </location>
</feature>
<evidence type="ECO:0000256" key="3">
    <source>
        <dbReference type="ARBA" id="ARBA00022692"/>
    </source>
</evidence>
<keyword evidence="9" id="KW-1185">Reference proteome</keyword>
<dbReference type="RefSeq" id="WP_184146724.1">
    <property type="nucleotide sequence ID" value="NZ_JACHFM010000001.1"/>
</dbReference>
<protein>
    <submittedName>
        <fullName evidence="8">Cytochrome b</fullName>
    </submittedName>
</protein>
<feature type="domain" description="Cytochrome b561 bacterial/Ni-hydrogenase" evidence="7">
    <location>
        <begin position="16"/>
        <end position="176"/>
    </location>
</feature>
<gene>
    <name evidence="8" type="ORF">HNP73_000470</name>
</gene>
<feature type="transmembrane region" description="Helical" evidence="6">
    <location>
        <begin position="23"/>
        <end position="40"/>
    </location>
</feature>
<dbReference type="InterPro" id="IPR051542">
    <property type="entry name" value="Hydrogenase_cytochrome"/>
</dbReference>
<dbReference type="GO" id="GO:0020037">
    <property type="term" value="F:heme binding"/>
    <property type="evidence" value="ECO:0007669"/>
    <property type="project" value="TreeGrafter"/>
</dbReference>
<comment type="caution">
    <text evidence="8">The sequence shown here is derived from an EMBL/GenBank/DDBJ whole genome shotgun (WGS) entry which is preliminary data.</text>
</comment>
<evidence type="ECO:0000256" key="1">
    <source>
        <dbReference type="ARBA" id="ARBA00004651"/>
    </source>
</evidence>
<evidence type="ECO:0000256" key="4">
    <source>
        <dbReference type="ARBA" id="ARBA00022989"/>
    </source>
</evidence>
<keyword evidence="3 6" id="KW-0812">Transmembrane</keyword>
<dbReference type="AlphaFoldDB" id="A0A840SCM5"/>
<evidence type="ECO:0000256" key="6">
    <source>
        <dbReference type="SAM" id="Phobius"/>
    </source>
</evidence>
<dbReference type="SUPFAM" id="SSF81342">
    <property type="entry name" value="Transmembrane di-heme cytochromes"/>
    <property type="match status" value="1"/>
</dbReference>
<dbReference type="GO" id="GO:0022904">
    <property type="term" value="P:respiratory electron transport chain"/>
    <property type="evidence" value="ECO:0007669"/>
    <property type="project" value="InterPro"/>
</dbReference>
<feature type="transmembrane region" description="Helical" evidence="6">
    <location>
        <begin position="47"/>
        <end position="65"/>
    </location>
</feature>
<keyword evidence="5 6" id="KW-0472">Membrane</keyword>
<dbReference type="InterPro" id="IPR011577">
    <property type="entry name" value="Cyt_b561_bac/Ni-Hgenase"/>
</dbReference>
<dbReference type="Pfam" id="PF01292">
    <property type="entry name" value="Ni_hydr_CYTB"/>
    <property type="match status" value="1"/>
</dbReference>
<dbReference type="InterPro" id="IPR016174">
    <property type="entry name" value="Di-haem_cyt_TM"/>
</dbReference>
<organism evidence="8 9">
    <name type="scientific">Amaricoccus macauensis</name>
    <dbReference type="NCBI Taxonomy" id="57001"/>
    <lineage>
        <taxon>Bacteria</taxon>
        <taxon>Pseudomonadati</taxon>
        <taxon>Pseudomonadota</taxon>
        <taxon>Alphaproteobacteria</taxon>
        <taxon>Rhodobacterales</taxon>
        <taxon>Paracoccaceae</taxon>
        <taxon>Amaricoccus</taxon>
    </lineage>
</organism>
<evidence type="ECO:0000313" key="9">
    <source>
        <dbReference type="Proteomes" id="UP000549457"/>
    </source>
</evidence>
<evidence type="ECO:0000256" key="2">
    <source>
        <dbReference type="ARBA" id="ARBA00022475"/>
    </source>
</evidence>
<dbReference type="PANTHER" id="PTHR30485">
    <property type="entry name" value="NI/FE-HYDROGENASE 1 B-TYPE CYTOCHROME SUBUNIT"/>
    <property type="match status" value="1"/>
</dbReference>
<keyword evidence="4 6" id="KW-1133">Transmembrane helix</keyword>
<evidence type="ECO:0000259" key="7">
    <source>
        <dbReference type="Pfam" id="PF01292"/>
    </source>
</evidence>
<evidence type="ECO:0000313" key="8">
    <source>
        <dbReference type="EMBL" id="MBB5220549.1"/>
    </source>
</evidence>
<dbReference type="PANTHER" id="PTHR30485:SF2">
    <property type="entry name" value="BLL0597 PROTEIN"/>
    <property type="match status" value="1"/>
</dbReference>
<accession>A0A840SCM5</accession>
<evidence type="ECO:0000256" key="5">
    <source>
        <dbReference type="ARBA" id="ARBA00023136"/>
    </source>
</evidence>
<sequence>MVAKHPGAAVAPTIPVWDPLVRVLHWTLAAGFLGAFLFSSPRDLHEALGWIAVGAVAVRVVWGFIGTRHARFADFVTTPGGFLAYARATLGGREPRFVGHNPAGGAMVVALLTVVAALGLTGWMMGLDAFWGAGWLESLHETVANIGIGLVLFHWLGVAWESLRHRENLAKAMVTGRKRP</sequence>
<dbReference type="EMBL" id="JACHFM010000001">
    <property type="protein sequence ID" value="MBB5220549.1"/>
    <property type="molecule type" value="Genomic_DNA"/>
</dbReference>
<dbReference type="GO" id="GO:0009055">
    <property type="term" value="F:electron transfer activity"/>
    <property type="evidence" value="ECO:0007669"/>
    <property type="project" value="InterPro"/>
</dbReference>
<comment type="subcellular location">
    <subcellularLocation>
        <location evidence="1">Cell membrane</location>
        <topology evidence="1">Multi-pass membrane protein</topology>
    </subcellularLocation>
</comment>